<protein>
    <submittedName>
        <fullName evidence="2">Uncharacterized protein</fullName>
    </submittedName>
</protein>
<feature type="region of interest" description="Disordered" evidence="1">
    <location>
        <begin position="68"/>
        <end position="94"/>
    </location>
</feature>
<organism evidence="2 3">
    <name type="scientific">Oculimacula yallundae</name>
    <dbReference type="NCBI Taxonomy" id="86028"/>
    <lineage>
        <taxon>Eukaryota</taxon>
        <taxon>Fungi</taxon>
        <taxon>Dikarya</taxon>
        <taxon>Ascomycota</taxon>
        <taxon>Pezizomycotina</taxon>
        <taxon>Leotiomycetes</taxon>
        <taxon>Helotiales</taxon>
        <taxon>Ploettnerulaceae</taxon>
        <taxon>Oculimacula</taxon>
    </lineage>
</organism>
<sequence length="94" mass="10962">MRAIRIPTQPSSFANLQHKKVARDCKSECDVDSYRKRLWCHPWWLEGGCARLSGEIAAEEWLSRGHAAQQHHRRKEIAQMIPRKAPAPSERKQF</sequence>
<evidence type="ECO:0000313" key="3">
    <source>
        <dbReference type="Proteomes" id="UP001595075"/>
    </source>
</evidence>
<name>A0ABR4BWQ3_9HELO</name>
<evidence type="ECO:0000256" key="1">
    <source>
        <dbReference type="SAM" id="MobiDB-lite"/>
    </source>
</evidence>
<proteinExistence type="predicted"/>
<keyword evidence="3" id="KW-1185">Reference proteome</keyword>
<evidence type="ECO:0000313" key="2">
    <source>
        <dbReference type="EMBL" id="KAL2062084.1"/>
    </source>
</evidence>
<dbReference type="Proteomes" id="UP001595075">
    <property type="component" value="Unassembled WGS sequence"/>
</dbReference>
<gene>
    <name evidence="2" type="ORF">VTL71DRAFT_6350</name>
</gene>
<accession>A0ABR4BWQ3</accession>
<dbReference type="EMBL" id="JAZHXI010000017">
    <property type="protein sequence ID" value="KAL2062084.1"/>
    <property type="molecule type" value="Genomic_DNA"/>
</dbReference>
<comment type="caution">
    <text evidence="2">The sequence shown here is derived from an EMBL/GenBank/DDBJ whole genome shotgun (WGS) entry which is preliminary data.</text>
</comment>
<reference evidence="2 3" key="1">
    <citation type="journal article" date="2024" name="Commun. Biol.">
        <title>Comparative genomic analysis of thermophilic fungi reveals convergent evolutionary adaptations and gene losses.</title>
        <authorList>
            <person name="Steindorff A.S."/>
            <person name="Aguilar-Pontes M.V."/>
            <person name="Robinson A.J."/>
            <person name="Andreopoulos B."/>
            <person name="LaButti K."/>
            <person name="Kuo A."/>
            <person name="Mondo S."/>
            <person name="Riley R."/>
            <person name="Otillar R."/>
            <person name="Haridas S."/>
            <person name="Lipzen A."/>
            <person name="Grimwood J."/>
            <person name="Schmutz J."/>
            <person name="Clum A."/>
            <person name="Reid I.D."/>
            <person name="Moisan M.C."/>
            <person name="Butler G."/>
            <person name="Nguyen T.T.M."/>
            <person name="Dewar K."/>
            <person name="Conant G."/>
            <person name="Drula E."/>
            <person name="Henrissat B."/>
            <person name="Hansel C."/>
            <person name="Singer S."/>
            <person name="Hutchinson M.I."/>
            <person name="de Vries R.P."/>
            <person name="Natvig D.O."/>
            <person name="Powell A.J."/>
            <person name="Tsang A."/>
            <person name="Grigoriev I.V."/>
        </authorList>
    </citation>
    <scope>NUCLEOTIDE SEQUENCE [LARGE SCALE GENOMIC DNA]</scope>
    <source>
        <strain evidence="2 3">CBS 494.80</strain>
    </source>
</reference>